<organism evidence="2 3">
    <name type="scientific">Micromonospora inositola</name>
    <dbReference type="NCBI Taxonomy" id="47865"/>
    <lineage>
        <taxon>Bacteria</taxon>
        <taxon>Bacillati</taxon>
        <taxon>Actinomycetota</taxon>
        <taxon>Actinomycetes</taxon>
        <taxon>Micromonosporales</taxon>
        <taxon>Micromonosporaceae</taxon>
        <taxon>Micromonospora</taxon>
    </lineage>
</organism>
<evidence type="ECO:0000313" key="2">
    <source>
        <dbReference type="EMBL" id="SCG69468.1"/>
    </source>
</evidence>
<dbReference type="InterPro" id="IPR036388">
    <property type="entry name" value="WH-like_DNA-bd_sf"/>
</dbReference>
<dbReference type="InterPro" id="IPR005149">
    <property type="entry name" value="Tscrpt_reg_PadR_N"/>
</dbReference>
<protein>
    <submittedName>
        <fullName evidence="2">Transcriptional regulator, PadR family</fullName>
    </submittedName>
</protein>
<sequence length="104" mass="11484">MSGLSQLGRFSEPALLILVSLADGAKHGYAMQDDIAALTDERPGPGTLYGAIRRLEEQDYIESLPEQDRRKPYQLTDRGRAALQAELQRMRTVASTGLRRLAVA</sequence>
<feature type="domain" description="Transcription regulator PadR N-terminal" evidence="1">
    <location>
        <begin position="17"/>
        <end position="84"/>
    </location>
</feature>
<dbReference type="Proteomes" id="UP000198221">
    <property type="component" value="Chromosome I"/>
</dbReference>
<evidence type="ECO:0000313" key="3">
    <source>
        <dbReference type="Proteomes" id="UP000198221"/>
    </source>
</evidence>
<name>A0A1C5JG36_9ACTN</name>
<proteinExistence type="predicted"/>
<dbReference type="InterPro" id="IPR036390">
    <property type="entry name" value="WH_DNA-bd_sf"/>
</dbReference>
<dbReference type="InterPro" id="IPR052509">
    <property type="entry name" value="Metal_resp_DNA-bind_regulator"/>
</dbReference>
<dbReference type="SUPFAM" id="SSF46785">
    <property type="entry name" value="Winged helix' DNA-binding domain"/>
    <property type="match status" value="1"/>
</dbReference>
<dbReference type="Pfam" id="PF03551">
    <property type="entry name" value="PadR"/>
    <property type="match status" value="1"/>
</dbReference>
<keyword evidence="3" id="KW-1185">Reference proteome</keyword>
<dbReference type="PANTHER" id="PTHR33169:SF13">
    <property type="entry name" value="PADR-FAMILY TRANSCRIPTIONAL REGULATOR"/>
    <property type="match status" value="1"/>
</dbReference>
<dbReference type="OrthoDB" id="122286at2"/>
<dbReference type="EMBL" id="LT607754">
    <property type="protein sequence ID" value="SCG69468.1"/>
    <property type="molecule type" value="Genomic_DNA"/>
</dbReference>
<reference evidence="3" key="1">
    <citation type="submission" date="2016-06" db="EMBL/GenBank/DDBJ databases">
        <authorList>
            <person name="Varghese N."/>
            <person name="Submissions Spin"/>
        </authorList>
    </citation>
    <scope>NUCLEOTIDE SEQUENCE [LARGE SCALE GENOMIC DNA]</scope>
    <source>
        <strain evidence="3">DSM 43819</strain>
    </source>
</reference>
<dbReference type="PANTHER" id="PTHR33169">
    <property type="entry name" value="PADR-FAMILY TRANSCRIPTIONAL REGULATOR"/>
    <property type="match status" value="1"/>
</dbReference>
<evidence type="ECO:0000259" key="1">
    <source>
        <dbReference type="Pfam" id="PF03551"/>
    </source>
</evidence>
<dbReference type="AlphaFoldDB" id="A0A1C5JG36"/>
<accession>A0A1C5JG36</accession>
<gene>
    <name evidence="2" type="ORF">GA0070613_4613</name>
</gene>
<dbReference type="Gene3D" id="1.10.10.10">
    <property type="entry name" value="Winged helix-like DNA-binding domain superfamily/Winged helix DNA-binding domain"/>
    <property type="match status" value="1"/>
</dbReference>